<evidence type="ECO:0000313" key="2">
    <source>
        <dbReference type="EMBL" id="VEP15585.1"/>
    </source>
</evidence>
<dbReference type="PANTHER" id="PTHR28243">
    <property type="entry name" value="AGL049CP"/>
    <property type="match status" value="1"/>
</dbReference>
<dbReference type="PANTHER" id="PTHR28243:SF1">
    <property type="entry name" value="PYRIDOXAMINE 5'-PHOSPHATE OXIDASE ALR4036 FAMILY FMN-BINDING DOMAIN-CONTAINING PROTEIN"/>
    <property type="match status" value="1"/>
</dbReference>
<proteinExistence type="predicted"/>
<name>A0A563VW10_9CYAN</name>
<evidence type="ECO:0000259" key="1">
    <source>
        <dbReference type="Pfam" id="PF12766"/>
    </source>
</evidence>
<dbReference type="EMBL" id="CAACVJ010000279">
    <property type="protein sequence ID" value="VEP15585.1"/>
    <property type="molecule type" value="Genomic_DNA"/>
</dbReference>
<dbReference type="Pfam" id="PF12766">
    <property type="entry name" value="Pyridox_oxase_2"/>
    <property type="match status" value="1"/>
</dbReference>
<dbReference type="InterPro" id="IPR024015">
    <property type="entry name" value="Pyridox_Oxase_FMN-dep_Alr4036"/>
</dbReference>
<dbReference type="GO" id="GO:0010181">
    <property type="term" value="F:FMN binding"/>
    <property type="evidence" value="ECO:0007669"/>
    <property type="project" value="InterPro"/>
</dbReference>
<dbReference type="SUPFAM" id="SSF50475">
    <property type="entry name" value="FMN-binding split barrel"/>
    <property type="match status" value="1"/>
</dbReference>
<dbReference type="OrthoDB" id="5736591at2"/>
<keyword evidence="3" id="KW-1185">Reference proteome</keyword>
<gene>
    <name evidence="2" type="ORF">H1P_350015</name>
</gene>
<dbReference type="InterPro" id="IPR012349">
    <property type="entry name" value="Split_barrel_FMN-bd"/>
</dbReference>
<organism evidence="2 3">
    <name type="scientific">Hyella patelloides LEGE 07179</name>
    <dbReference type="NCBI Taxonomy" id="945734"/>
    <lineage>
        <taxon>Bacteria</taxon>
        <taxon>Bacillati</taxon>
        <taxon>Cyanobacteriota</taxon>
        <taxon>Cyanophyceae</taxon>
        <taxon>Pleurocapsales</taxon>
        <taxon>Hyellaceae</taxon>
        <taxon>Hyella</taxon>
    </lineage>
</organism>
<reference evidence="2 3" key="1">
    <citation type="submission" date="2019-01" db="EMBL/GenBank/DDBJ databases">
        <authorList>
            <person name="Brito A."/>
        </authorList>
    </citation>
    <scope>NUCLEOTIDE SEQUENCE [LARGE SCALE GENOMIC DNA]</scope>
    <source>
        <strain evidence="2">1</strain>
    </source>
</reference>
<evidence type="ECO:0000313" key="3">
    <source>
        <dbReference type="Proteomes" id="UP000320055"/>
    </source>
</evidence>
<dbReference type="NCBIfam" id="TIGR04026">
    <property type="entry name" value="PPOX_FMN_cyano"/>
    <property type="match status" value="1"/>
</dbReference>
<feature type="domain" description="Pyridoxamine 5'-phosphate oxidase Alr4036 family FMN-binding" evidence="1">
    <location>
        <begin position="6"/>
        <end position="98"/>
    </location>
</feature>
<dbReference type="AlphaFoldDB" id="A0A563VW10"/>
<accession>A0A563VW10</accession>
<dbReference type="Proteomes" id="UP000320055">
    <property type="component" value="Unassembled WGS sequence"/>
</dbReference>
<dbReference type="RefSeq" id="WP_144865571.1">
    <property type="nucleotide sequence ID" value="NZ_LR213795.1"/>
</dbReference>
<sequence length="196" mass="22948">MSDNLALWRSHISHALHRNRAKPYSGYVQLATIDPEGLPTNRTVVFRGFLEQTNQLQFITDTRSQKYIHLQQKPWGEICWYFTKTREQFRIAGNLALVTSQESNSDLLKAREIMWQNISDSARIQFAWANPGEVRETTPEAFNPDPPSEKQPVDNFCLLLLEPKKVDRLELRGDPQNRYLYELRSDNTWEEKEVNP</sequence>
<dbReference type="InterPro" id="IPR024624">
    <property type="entry name" value="Pyridox_Oxase_Alr4036_FMN-bd"/>
</dbReference>
<dbReference type="Gene3D" id="2.30.110.10">
    <property type="entry name" value="Electron Transport, Fmn-binding Protein, Chain A"/>
    <property type="match status" value="1"/>
</dbReference>
<protein>
    <submittedName>
        <fullName evidence="2">Pyridoxamine 5'-phosphate oxidase-related, FMN-binding</fullName>
    </submittedName>
</protein>